<keyword evidence="4" id="KW-1185">Reference proteome</keyword>
<protein>
    <recommendedName>
        <fullName evidence="2">AsmA domain-containing protein</fullName>
    </recommendedName>
</protein>
<dbReference type="GO" id="GO:0005886">
    <property type="term" value="C:plasma membrane"/>
    <property type="evidence" value="ECO:0007669"/>
    <property type="project" value="TreeGrafter"/>
</dbReference>
<gene>
    <name evidence="3" type="ORF">AVO44_08330</name>
</gene>
<dbReference type="InterPro" id="IPR007844">
    <property type="entry name" value="AsmA"/>
</dbReference>
<evidence type="ECO:0000259" key="2">
    <source>
        <dbReference type="Pfam" id="PF05170"/>
    </source>
</evidence>
<dbReference type="STRING" id="1685378.AVO44_08330"/>
<name>A0A0X3TU06_9RHOB</name>
<sequence length="960" mass="103825">MITNGGTILRWFNLLLTAFCGVAVIATALIWAVLQSSFFNSLRSSLIEGFLSDLLQLEVVVHGDARVDPGLTSVFTLTDVSIPSASIEGVKLAELSEMSLQSDTFELLFGAPDFSALKVSGLTVNLLTTEDGRRTSPNVIAGEAAAKTMTSAGRGEDIASTAARATEQAFRIKKFMNFIIARSEEFIDISVLIDNNQSGFIFDFELSEMVFDYRKQKERLYLTSLGTVNGVSFGVTGDYTRHGPFETSFNFGDMILTFAGHENPIDALEGYTGQIDFQAGEIADLLNVLKLDGEISGALQLSSRIAEVNGVTRIQDLVTTIDFSSGKQLQASGSIDDLERFTGVDIQLSGRFYPEGQPPPTATRLADLKLTDFRARFEGGHRALKVEDANFRTNAFEETIDEFGPIGIGQLRRSTEGELELLDITIQAGPRDAPFIRAKGELRDALEAKDFDIDGQVVAPVRFLLPDLDPALADQFGGITGAFNFNDKTGMPKLSAFRLQTNNTDLWSLDAFASSRGDPGAQHIQLDLKSGINDTRTFLRGLGLKEIDVSPVELNILSELSKSGLDGELGLNFKASDLAAFFTFGPATQGHALSGSIESKELKIADLRDVVAIAVELGKSNLLVSGKGRSANNKSAIVDGIEVQPLVLPEKERTLENLLAEEGVQPLVLPEPTLEILLAEEGTQPLVLPEPTLRDVISVDKLLRHSKLDIGIEISKLSGVQGVTSISSKLIASDGKANFGPFKLNYGGGFVNAQAQMDLIRSPNIVFVSGSTGGWDIGKILDSVGAGIDAYGIVDGKFSLSGRRSSIKEFINSMDGTVTLRMMDGRVATSLLELAGLGVLPWLFSKERRERQTQIACLSAPLKVNIGRVSFDQFVVETKRVQVVARGSLNWRNDTVNIRAEPRPLGKPLLRSAWPVNITGKLSAANIKPEIGGSFARRSDGADTMPEVRKPCVPDILQLQ</sequence>
<evidence type="ECO:0000313" key="4">
    <source>
        <dbReference type="Proteomes" id="UP000053690"/>
    </source>
</evidence>
<dbReference type="PANTHER" id="PTHR30441">
    <property type="entry name" value="DUF748 DOMAIN-CONTAINING PROTEIN"/>
    <property type="match status" value="1"/>
</dbReference>
<accession>A0A0X3TU06</accession>
<evidence type="ECO:0000256" key="1">
    <source>
        <dbReference type="SAM" id="Phobius"/>
    </source>
</evidence>
<dbReference type="AlphaFoldDB" id="A0A0X3TU06"/>
<dbReference type="InterPro" id="IPR052894">
    <property type="entry name" value="AsmA-related"/>
</dbReference>
<keyword evidence="1" id="KW-0812">Transmembrane</keyword>
<keyword evidence="1" id="KW-1133">Transmembrane helix</keyword>
<dbReference type="Pfam" id="PF05170">
    <property type="entry name" value="AsmA"/>
    <property type="match status" value="1"/>
</dbReference>
<organism evidence="3 4">
    <name type="scientific">Ruegeria profundi</name>
    <dbReference type="NCBI Taxonomy" id="1685378"/>
    <lineage>
        <taxon>Bacteria</taxon>
        <taxon>Pseudomonadati</taxon>
        <taxon>Pseudomonadota</taxon>
        <taxon>Alphaproteobacteria</taxon>
        <taxon>Rhodobacterales</taxon>
        <taxon>Roseobacteraceae</taxon>
        <taxon>Ruegeria</taxon>
    </lineage>
</organism>
<proteinExistence type="predicted"/>
<keyword evidence="1" id="KW-0472">Membrane</keyword>
<dbReference type="EMBL" id="LQBP01000004">
    <property type="protein sequence ID" value="KUJ79235.1"/>
    <property type="molecule type" value="Genomic_DNA"/>
</dbReference>
<reference evidence="4" key="1">
    <citation type="submission" date="2015-12" db="EMBL/GenBank/DDBJ databases">
        <authorList>
            <person name="Zhang G."/>
            <person name="Stingl U."/>
        </authorList>
    </citation>
    <scope>NUCLEOTIDE SEQUENCE [LARGE SCALE GENOMIC DNA]</scope>
    <source>
        <strain evidence="4">ZGT108</strain>
    </source>
</reference>
<comment type="caution">
    <text evidence="3">The sequence shown here is derived from an EMBL/GenBank/DDBJ whole genome shotgun (WGS) entry which is preliminary data.</text>
</comment>
<feature type="domain" description="AsmA" evidence="2">
    <location>
        <begin position="690"/>
        <end position="870"/>
    </location>
</feature>
<dbReference type="Proteomes" id="UP000053690">
    <property type="component" value="Unassembled WGS sequence"/>
</dbReference>
<feature type="transmembrane region" description="Helical" evidence="1">
    <location>
        <begin position="12"/>
        <end position="34"/>
    </location>
</feature>
<dbReference type="PANTHER" id="PTHR30441:SF8">
    <property type="entry name" value="DUF748 DOMAIN-CONTAINING PROTEIN"/>
    <property type="match status" value="1"/>
</dbReference>
<dbReference type="GO" id="GO:0090313">
    <property type="term" value="P:regulation of protein targeting to membrane"/>
    <property type="evidence" value="ECO:0007669"/>
    <property type="project" value="TreeGrafter"/>
</dbReference>
<evidence type="ECO:0000313" key="3">
    <source>
        <dbReference type="EMBL" id="KUJ79235.1"/>
    </source>
</evidence>